<dbReference type="EMBL" id="JAGSOG010000710">
    <property type="protein sequence ID" value="MBR7839856.1"/>
    <property type="molecule type" value="Genomic_DNA"/>
</dbReference>
<protein>
    <submittedName>
        <fullName evidence="3">G5 domain-containing protein</fullName>
    </submittedName>
</protein>
<organism evidence="3 4">
    <name type="scientific">Actinospica durhamensis</name>
    <dbReference type="NCBI Taxonomy" id="1508375"/>
    <lineage>
        <taxon>Bacteria</taxon>
        <taxon>Bacillati</taxon>
        <taxon>Actinomycetota</taxon>
        <taxon>Actinomycetes</taxon>
        <taxon>Catenulisporales</taxon>
        <taxon>Actinospicaceae</taxon>
        <taxon>Actinospica</taxon>
    </lineage>
</organism>
<feature type="domain" description="G5" evidence="2">
    <location>
        <begin position="78"/>
        <end position="157"/>
    </location>
</feature>
<dbReference type="Pfam" id="PF07501">
    <property type="entry name" value="G5"/>
    <property type="match status" value="1"/>
</dbReference>
<evidence type="ECO:0000256" key="1">
    <source>
        <dbReference type="ARBA" id="ARBA00022729"/>
    </source>
</evidence>
<sequence>ADSKERSFVLSDIYKELLKGQVLVDGKRAGIAALTDLVGVTLTDDAVVLAPLTATVIRLPYITTAVPDTAPTAEEKPSLDFTTKERTEEKILPIVEVIRYDASLSTDQSYVLQEGKTGKKVLVYQDVLIDGKVVATNLLSETVVDSETRIVVKGSMEAK</sequence>
<dbReference type="InterPro" id="IPR040806">
    <property type="entry name" value="SpuA_C"/>
</dbReference>
<proteinExistence type="predicted"/>
<keyword evidence="4" id="KW-1185">Reference proteome</keyword>
<feature type="non-terminal residue" evidence="3">
    <location>
        <position position="1"/>
    </location>
</feature>
<name>A0A941EZ21_9ACTN</name>
<feature type="non-terminal residue" evidence="3">
    <location>
        <position position="159"/>
    </location>
</feature>
<comment type="caution">
    <text evidence="3">The sequence shown here is derived from an EMBL/GenBank/DDBJ whole genome shotgun (WGS) entry which is preliminary data.</text>
</comment>
<evidence type="ECO:0000313" key="3">
    <source>
        <dbReference type="EMBL" id="MBR7839856.1"/>
    </source>
</evidence>
<dbReference type="Gene3D" id="2.60.40.1180">
    <property type="entry name" value="Golgi alpha-mannosidase II"/>
    <property type="match status" value="1"/>
</dbReference>
<dbReference type="Pfam" id="PF18033">
    <property type="entry name" value="SpuA_C"/>
    <property type="match status" value="1"/>
</dbReference>
<dbReference type="SMART" id="SM01208">
    <property type="entry name" value="G5"/>
    <property type="match status" value="1"/>
</dbReference>
<dbReference type="Gene3D" id="2.20.230.10">
    <property type="entry name" value="Resuscitation-promoting factor rpfb"/>
    <property type="match status" value="1"/>
</dbReference>
<dbReference type="InterPro" id="IPR011098">
    <property type="entry name" value="G5_dom"/>
</dbReference>
<evidence type="ECO:0000313" key="4">
    <source>
        <dbReference type="Proteomes" id="UP000675781"/>
    </source>
</evidence>
<dbReference type="PROSITE" id="PS51109">
    <property type="entry name" value="G5"/>
    <property type="match status" value="1"/>
</dbReference>
<gene>
    <name evidence="3" type="ORF">KDL01_41860</name>
</gene>
<keyword evidence="1" id="KW-0732">Signal</keyword>
<evidence type="ECO:0000259" key="2">
    <source>
        <dbReference type="PROSITE" id="PS51109"/>
    </source>
</evidence>
<accession>A0A941EZ21</accession>
<dbReference type="AlphaFoldDB" id="A0A941EZ21"/>
<dbReference type="RefSeq" id="WP_212534260.1">
    <property type="nucleotide sequence ID" value="NZ_JAGSOG010000710.1"/>
</dbReference>
<dbReference type="Proteomes" id="UP000675781">
    <property type="component" value="Unassembled WGS sequence"/>
</dbReference>
<dbReference type="InterPro" id="IPR013780">
    <property type="entry name" value="Glyco_hydro_b"/>
</dbReference>
<reference evidence="3" key="1">
    <citation type="submission" date="2021-04" db="EMBL/GenBank/DDBJ databases">
        <title>Genome based classification of Actinospica acidithermotolerans sp. nov., an actinobacterium isolated from an Indonesian hot spring.</title>
        <authorList>
            <person name="Kusuma A.B."/>
            <person name="Putra K.E."/>
            <person name="Nafisah S."/>
            <person name="Loh J."/>
            <person name="Nouioui I."/>
            <person name="Goodfellow M."/>
        </authorList>
    </citation>
    <scope>NUCLEOTIDE SEQUENCE</scope>
    <source>
        <strain evidence="3">CSCA 57</strain>
    </source>
</reference>